<protein>
    <submittedName>
        <fullName evidence="1">COX3 mRNA-specific translational activator PET494</fullName>
    </submittedName>
</protein>
<evidence type="ECO:0000313" key="1">
    <source>
        <dbReference type="EMBL" id="QGN14825.1"/>
    </source>
</evidence>
<name>A0ABX6ER66_KLUMA</name>
<proteinExistence type="predicted"/>
<dbReference type="Proteomes" id="UP000422736">
    <property type="component" value="Chromosome 2"/>
</dbReference>
<dbReference type="EMBL" id="CP015055">
    <property type="protein sequence ID" value="QGN14825.1"/>
    <property type="molecule type" value="Genomic_DNA"/>
</dbReference>
<sequence length="414" mass="48271">MYVRHCLRTIIRRFSTSPRRRLHWKGGVFNNTIFVQRLQQGYSGNLWRYFNAPGNAFFVTTNIVTLTGMVLYSTACTMSRQASVVDSLENGFPVEKSSVQVSNKNEMPAKLKQVDLLEDETESQILRAPNSYLIKMTLFYLFYSFHVYKQALETGVDVENETLQQLLTNISKIKGDDLELSGAEDAKFYKQWKFEFKSLFRNLSKAQQFHLPKSESFPKDLRNILERLENSPMTYHSDFYEFYQSVNDISQRRLLQLWYYDNSRNFMKKNSFSNERIYEQMVFESSQWNNVLFERYLSILYDPTSHKFKTMFNNSYYNGISSVSLDTMLAILKGLITSNLSNKNDHIVKVVSLLRKNSVVNAKKNLRILLPTDDKQPLLDQIMTPEKRKQTYSAMARNPVALKLLSILGGVTQD</sequence>
<accession>A0ABX6ER66</accession>
<keyword evidence="2" id="KW-1185">Reference proteome</keyword>
<organism evidence="1 2">
    <name type="scientific">Kluyveromyces marxianus</name>
    <name type="common">Yeast</name>
    <name type="synonym">Candida kefyr</name>
    <dbReference type="NCBI Taxonomy" id="4911"/>
    <lineage>
        <taxon>Eukaryota</taxon>
        <taxon>Fungi</taxon>
        <taxon>Dikarya</taxon>
        <taxon>Ascomycota</taxon>
        <taxon>Saccharomycotina</taxon>
        <taxon>Saccharomycetes</taxon>
        <taxon>Saccharomycetales</taxon>
        <taxon>Saccharomycetaceae</taxon>
        <taxon>Kluyveromyces</taxon>
    </lineage>
</organism>
<reference evidence="1 2" key="1">
    <citation type="submission" date="2016-03" db="EMBL/GenBank/DDBJ databases">
        <title>How can Kluyveromyces marxianus grow so fast - potential evolutionary course in Saccharomyces Complex revealed by comparative genomics.</title>
        <authorList>
            <person name="Mo W."/>
            <person name="Lu W."/>
            <person name="Yang X."/>
            <person name="Qi J."/>
            <person name="Lv H."/>
        </authorList>
    </citation>
    <scope>NUCLEOTIDE SEQUENCE [LARGE SCALE GENOMIC DNA]</scope>
    <source>
        <strain evidence="1 2">FIM1</strain>
    </source>
</reference>
<evidence type="ECO:0000313" key="2">
    <source>
        <dbReference type="Proteomes" id="UP000422736"/>
    </source>
</evidence>
<gene>
    <name evidence="1" type="primary">PET494</name>
    <name evidence="1" type="ORF">FIM1_1496</name>
</gene>